<dbReference type="EMBL" id="UYRT01079111">
    <property type="protein sequence ID" value="VDN20017.1"/>
    <property type="molecule type" value="Genomic_DNA"/>
</dbReference>
<evidence type="ECO:0000313" key="2">
    <source>
        <dbReference type="Proteomes" id="UP000271098"/>
    </source>
</evidence>
<organism evidence="3">
    <name type="scientific">Gongylonema pulchrum</name>
    <dbReference type="NCBI Taxonomy" id="637853"/>
    <lineage>
        <taxon>Eukaryota</taxon>
        <taxon>Metazoa</taxon>
        <taxon>Ecdysozoa</taxon>
        <taxon>Nematoda</taxon>
        <taxon>Chromadorea</taxon>
        <taxon>Rhabditida</taxon>
        <taxon>Spirurina</taxon>
        <taxon>Spiruromorpha</taxon>
        <taxon>Spiruroidea</taxon>
        <taxon>Gongylonematidae</taxon>
        <taxon>Gongylonema</taxon>
    </lineage>
</organism>
<dbReference type="WBParaSite" id="GPUH_0001220001-mRNA-1">
    <property type="protein sequence ID" value="GPUH_0001220001-mRNA-1"/>
    <property type="gene ID" value="GPUH_0001220001"/>
</dbReference>
<evidence type="ECO:0000313" key="3">
    <source>
        <dbReference type="WBParaSite" id="GPUH_0001220001-mRNA-1"/>
    </source>
</evidence>
<proteinExistence type="predicted"/>
<evidence type="ECO:0000313" key="1">
    <source>
        <dbReference type="EMBL" id="VDN20017.1"/>
    </source>
</evidence>
<reference evidence="3" key="1">
    <citation type="submission" date="2016-06" db="UniProtKB">
        <authorList>
            <consortium name="WormBaseParasite"/>
        </authorList>
    </citation>
    <scope>IDENTIFICATION</scope>
</reference>
<keyword evidence="2" id="KW-1185">Reference proteome</keyword>
<dbReference type="AlphaFoldDB" id="A0A183DTZ5"/>
<reference evidence="1 2" key="2">
    <citation type="submission" date="2018-11" db="EMBL/GenBank/DDBJ databases">
        <authorList>
            <consortium name="Pathogen Informatics"/>
        </authorList>
    </citation>
    <scope>NUCLEOTIDE SEQUENCE [LARGE SCALE GENOMIC DNA]</scope>
</reference>
<gene>
    <name evidence="1" type="ORF">GPUH_LOCUS12186</name>
</gene>
<name>A0A183DTZ5_9BILA</name>
<sequence>MTATRDLLFAAMAKLRHANIAVTDLHQNPPLSPRETAVSSPFRYPESKLHIERCEIEPVLQTEQELETAVPNCKSAEVVRASREMSVGSDGLDPVSVVPNGGYGRLAADSSASTASGKRRRKPDSTFFKKIFFRFLKLGFIDKPVGHNSISVLPAAGGIGLR</sequence>
<accession>A0A183DTZ5</accession>
<dbReference type="Proteomes" id="UP000271098">
    <property type="component" value="Unassembled WGS sequence"/>
</dbReference>
<protein>
    <submittedName>
        <fullName evidence="1 3">Uncharacterized protein</fullName>
    </submittedName>
</protein>